<gene>
    <name evidence="2" type="ORF">SAMN02787118_14337</name>
</gene>
<feature type="transmembrane region" description="Helical" evidence="1">
    <location>
        <begin position="67"/>
        <end position="87"/>
    </location>
</feature>
<sequence length="266" mass="28644">MIPPIPRDIPDLPAIPGIPPPTPFIVPATAVVAPVRRPLVAVFRLLVALVAAAGVAIEMRLGSPLHVLSYFTIQVNLLVAVVFVASARRAWTARRPLPAALMGGTLLYISITGLVYHLILADPSSGFSMTGGIASHTGWQAVSNQILHTVIPIAAVIDWLLLTRPAPFAVRHATTWIVYPLVYLVFSLVRGEMLPPGTPARYLYPFVDVDRHGYVGILGNTAILGVAFYALALLVIALDHVRPDPFRRCGRRPENRISSPATGGLK</sequence>
<keyword evidence="1" id="KW-0472">Membrane</keyword>
<feature type="transmembrane region" description="Helical" evidence="1">
    <location>
        <begin position="41"/>
        <end position="61"/>
    </location>
</feature>
<proteinExistence type="predicted"/>
<evidence type="ECO:0000313" key="2">
    <source>
        <dbReference type="EMBL" id="SFH09091.1"/>
    </source>
</evidence>
<dbReference type="InterPro" id="IPR049713">
    <property type="entry name" value="Pr6Pr-like"/>
</dbReference>
<dbReference type="NCBIfam" id="NF038065">
    <property type="entry name" value="Pr6Pr"/>
    <property type="match status" value="1"/>
</dbReference>
<dbReference type="EMBL" id="FONR01000043">
    <property type="protein sequence ID" value="SFH09091.1"/>
    <property type="molecule type" value="Genomic_DNA"/>
</dbReference>
<feature type="transmembrane region" description="Helical" evidence="1">
    <location>
        <begin position="139"/>
        <end position="161"/>
    </location>
</feature>
<accession>A0A1I2XAS1</accession>
<protein>
    <recommendedName>
        <fullName evidence="4">Integral membrane regulator</fullName>
    </recommendedName>
</protein>
<evidence type="ECO:0000256" key="1">
    <source>
        <dbReference type="SAM" id="Phobius"/>
    </source>
</evidence>
<keyword evidence="1" id="KW-0812">Transmembrane</keyword>
<feature type="transmembrane region" description="Helical" evidence="1">
    <location>
        <begin position="213"/>
        <end position="238"/>
    </location>
</feature>
<evidence type="ECO:0000313" key="3">
    <source>
        <dbReference type="Proteomes" id="UP000181942"/>
    </source>
</evidence>
<feature type="transmembrane region" description="Helical" evidence="1">
    <location>
        <begin position="173"/>
        <end position="193"/>
    </location>
</feature>
<reference evidence="2 3" key="1">
    <citation type="submission" date="2016-10" db="EMBL/GenBank/DDBJ databases">
        <authorList>
            <person name="de Groot N.N."/>
        </authorList>
    </citation>
    <scope>NUCLEOTIDE SEQUENCE [LARGE SCALE GENOMIC DNA]</scope>
    <source>
        <strain evidence="2 3">OK461</strain>
    </source>
</reference>
<dbReference type="Proteomes" id="UP000181942">
    <property type="component" value="Unassembled WGS sequence"/>
</dbReference>
<feature type="transmembrane region" description="Helical" evidence="1">
    <location>
        <begin position="99"/>
        <end position="119"/>
    </location>
</feature>
<organism evidence="2 3">
    <name type="scientific">Streptomyces mirabilis</name>
    <dbReference type="NCBI Taxonomy" id="68239"/>
    <lineage>
        <taxon>Bacteria</taxon>
        <taxon>Bacillati</taxon>
        <taxon>Actinomycetota</taxon>
        <taxon>Actinomycetes</taxon>
        <taxon>Kitasatosporales</taxon>
        <taxon>Streptomycetaceae</taxon>
        <taxon>Streptomyces</taxon>
    </lineage>
</organism>
<name>A0A1I2XAS1_9ACTN</name>
<dbReference type="OrthoDB" id="9809977at2"/>
<dbReference type="RefSeq" id="WP_107438155.1">
    <property type="nucleotide sequence ID" value="NZ_FONR01000043.1"/>
</dbReference>
<evidence type="ECO:0008006" key="4">
    <source>
        <dbReference type="Google" id="ProtNLM"/>
    </source>
</evidence>
<dbReference type="AlphaFoldDB" id="A0A1I2XAS1"/>
<keyword evidence="1" id="KW-1133">Transmembrane helix</keyword>